<organism evidence="2 3">
    <name type="scientific">Aspergillus neoniger (strain CBS 115656)</name>
    <dbReference type="NCBI Taxonomy" id="1448310"/>
    <lineage>
        <taxon>Eukaryota</taxon>
        <taxon>Fungi</taxon>
        <taxon>Dikarya</taxon>
        <taxon>Ascomycota</taxon>
        <taxon>Pezizomycotina</taxon>
        <taxon>Eurotiomycetes</taxon>
        <taxon>Eurotiomycetidae</taxon>
        <taxon>Eurotiales</taxon>
        <taxon>Aspergillaceae</taxon>
        <taxon>Aspergillus</taxon>
        <taxon>Aspergillus subgen. Circumdati</taxon>
    </lineage>
</organism>
<dbReference type="AlphaFoldDB" id="A0A318YU33"/>
<evidence type="ECO:0000313" key="3">
    <source>
        <dbReference type="Proteomes" id="UP000247647"/>
    </source>
</evidence>
<proteinExistence type="predicted"/>
<accession>A0A318YU33</accession>
<dbReference type="EMBL" id="KZ821449">
    <property type="protein sequence ID" value="PYH37814.1"/>
    <property type="molecule type" value="Genomic_DNA"/>
</dbReference>
<dbReference type="OrthoDB" id="5362512at2759"/>
<dbReference type="PANTHER" id="PTHR33112:SF12">
    <property type="entry name" value="HETEROKARYON INCOMPATIBILITY DOMAIN-CONTAINING PROTEIN"/>
    <property type="match status" value="1"/>
</dbReference>
<feature type="domain" description="Heterokaryon incompatibility" evidence="1">
    <location>
        <begin position="210"/>
        <end position="377"/>
    </location>
</feature>
<reference evidence="2" key="1">
    <citation type="submission" date="2016-12" db="EMBL/GenBank/DDBJ databases">
        <title>The genomes of Aspergillus section Nigri reveals drivers in fungal speciation.</title>
        <authorList>
            <consortium name="DOE Joint Genome Institute"/>
            <person name="Vesth T.C."/>
            <person name="Nybo J."/>
            <person name="Theobald S."/>
            <person name="Brandl J."/>
            <person name="Frisvad J.C."/>
            <person name="Nielsen K.F."/>
            <person name="Lyhne E.K."/>
            <person name="Kogle M.E."/>
            <person name="Kuo A."/>
            <person name="Riley R."/>
            <person name="Clum A."/>
            <person name="Nolan M."/>
            <person name="Lipzen A."/>
            <person name="Salamov A."/>
            <person name="Henrissat B."/>
            <person name="Wiebenga A."/>
            <person name="De Vries R.P."/>
            <person name="Grigoriev I.V."/>
            <person name="Mortensen U.H."/>
            <person name="Andersen M.R."/>
            <person name="Baker S.E."/>
        </authorList>
    </citation>
    <scope>NUCLEOTIDE SEQUENCE [LARGE SCALE GENOMIC DNA]</scope>
    <source>
        <strain evidence="2">CBS 115656</strain>
    </source>
</reference>
<evidence type="ECO:0000259" key="1">
    <source>
        <dbReference type="Pfam" id="PF06985"/>
    </source>
</evidence>
<dbReference type="PANTHER" id="PTHR33112">
    <property type="entry name" value="DOMAIN PROTEIN, PUTATIVE-RELATED"/>
    <property type="match status" value="1"/>
</dbReference>
<protein>
    <submittedName>
        <fullName evidence="2">HET-domain-containing protein</fullName>
    </submittedName>
</protein>
<sequence>MNQPPSHRKLCRKCNQLELGRMLAIEVNERPMGSISHYHSPTCPFCSMIANAIKLASADGWDLTTNSHTKSSPRLFIQSRSPVSVKINGYMHYPGPRLLLAVDQKTDHRQNRRPLREIDRVKGGRYILAEIEQVSNKSMNDGKRDLIRRRTIPTQLNISLMQNWLKQCKTHKHSTAAPKKIGTGPFDSHSFRLIDVAQECLTHQIEKCDYVALSYVWGQSPTILTPHHNLESPILVTTRQNISLLSRPHALSESCRELGKIPRTVSDAMELTRKIGIRYFWVDTLCIVQDDEQDKSRLISHMDDIYDNATITIMATTGDNPDAGLPGISPRAGCPIKPHNVLDETNGHTLSLSLSLPSLCHEVRKGMWSTRGWTFQEQSLSQRCLYFTRNEIFFQCPDVQWREGYDYEDGGPLEAQIQIRTGPPWWSKRLRKDPDPTPYDYLGDPRNGLDAESYQRSVQDYSRRNLTKPEDILNAFEGIFNKFQQVQEGPRVLNISQAQGIPPHLMAQALLWFPSDTCQRRESGEAFSTWSWASWLGPIEFIFAESLWLSRSISHAPRKNSPVHVAVAQWQFGDANSCFWSHRLWQASEDVRKEKEKHKLKDYWITRKFLSDVIGIHVKRLLSKSLGSLQVRLICGQLGFIGAYLGCGDFNIALAGTERIKPLDLPGGHAGQFKYDVKSDSNSFVPATELVIICCTTTIMGLPRTVMVFLGVATRDGVSVRVGVGYTYLSKDTGASKPRWGYRFFVVN</sequence>
<gene>
    <name evidence="2" type="ORF">BO87DRAFT_456152</name>
</gene>
<dbReference type="GeneID" id="37131161"/>
<dbReference type="RefSeq" id="XP_025483292.1">
    <property type="nucleotide sequence ID" value="XM_025628705.1"/>
</dbReference>
<dbReference type="Pfam" id="PF06985">
    <property type="entry name" value="HET"/>
    <property type="match status" value="1"/>
</dbReference>
<dbReference type="InterPro" id="IPR010730">
    <property type="entry name" value="HET"/>
</dbReference>
<evidence type="ECO:0000313" key="2">
    <source>
        <dbReference type="EMBL" id="PYH37814.1"/>
    </source>
</evidence>
<keyword evidence="3" id="KW-1185">Reference proteome</keyword>
<name>A0A318YU33_ASPNB</name>
<dbReference type="Proteomes" id="UP000247647">
    <property type="component" value="Unassembled WGS sequence"/>
</dbReference>